<keyword evidence="10" id="KW-0547">Nucleotide-binding</keyword>
<dbReference type="GO" id="GO:0032049">
    <property type="term" value="P:cardiolipin biosynthetic process"/>
    <property type="evidence" value="ECO:0007669"/>
    <property type="project" value="InterPro"/>
</dbReference>
<comment type="similarity">
    <text evidence="2 10">Belongs to the CDP-alcohol phosphatidyltransferase class-II family.</text>
</comment>
<evidence type="ECO:0000256" key="10">
    <source>
        <dbReference type="RuleBase" id="RU365024"/>
    </source>
</evidence>
<comment type="subcellular location">
    <subcellularLocation>
        <location evidence="10">Mitochondrion</location>
    </subcellularLocation>
</comment>
<evidence type="ECO:0000256" key="6">
    <source>
        <dbReference type="ARBA" id="ARBA00023098"/>
    </source>
</evidence>
<sequence length="565" mass="66096">MKISTISELILKFSQKRNLNNFSQYFSINNIRSSDKLLSLFRSKRIFTRFVSSTTHSYNQNKQKHKLKPQHVLISNYSSFINEYIEKPPYNNFKDLSKISPYFLLNGEQIRLLQEPKEFYEELKSQILVAKERIFIAALYIGYSEKDLVNTLRIAIKKTKQLKVHILLDCLRSTRTGQTPSDKSPAYLLLPLVKEFPDQVTVSLYHTPDLTGILKKFIPPRFNEGIGLMHIKSFIFDNNLLLSGANLNHDYFTNRQDRYMLFENTPSLTNYFADLVETVASFSYRLSPTKLVDEDSFKLVLKNYPDPVTQSTLFRENSSLIMNNFIKRWIIHSIEQDHNLSLQKYDTIVFPIIQMNPLYIRQDELATFIVLDAISMQGNKINVNENKFCRVFFTSGYFNFTQSYKERVLNARAKFQLLAASPEANGFYKSKGISKYIPQAYTFLEKQFYSDICHYGKEHLIKIQEYKRPGWTFHVKGLWCYLDGESWPSLTIIGSSNYGYRSTERDLEAQAILITENTQLRKTIHDELENMSKYTEEVTKETFQQIDRKVPYLVGAATRLIRTML</sequence>
<evidence type="ECO:0000313" key="12">
    <source>
        <dbReference type="EMBL" id="PKY42945.1"/>
    </source>
</evidence>
<dbReference type="InterPro" id="IPR016270">
    <property type="entry name" value="PGS1"/>
</dbReference>
<proteinExistence type="inferred from homology"/>
<keyword evidence="13" id="KW-1185">Reference proteome</keyword>
<evidence type="ECO:0000256" key="4">
    <source>
        <dbReference type="ARBA" id="ARBA00022679"/>
    </source>
</evidence>
<dbReference type="PIRSF" id="PIRSF000850">
    <property type="entry name" value="Phospholipase_D_PSS"/>
    <property type="match status" value="1"/>
</dbReference>
<comment type="function">
    <text evidence="10">Functions in the biosynthesis of the anionic phospholipids phosphatidylglycerol and cardiolipin.</text>
</comment>
<dbReference type="VEuPathDB" id="FungiDB:RhiirA1_488076"/>
<dbReference type="EC" id="2.7.8.5" evidence="10"/>
<dbReference type="PANTHER" id="PTHR12586">
    <property type="entry name" value="CDP-DIACYLGLYCEROL--SERINE O-PHOSPHATIDYLTRANSFERASE"/>
    <property type="match status" value="1"/>
</dbReference>
<keyword evidence="3 10" id="KW-0444">Lipid biosynthesis</keyword>
<dbReference type="VEuPathDB" id="FungiDB:RhiirFUN_003284"/>
<dbReference type="GO" id="GO:0005739">
    <property type="term" value="C:mitochondrion"/>
    <property type="evidence" value="ECO:0007669"/>
    <property type="project" value="UniProtKB-SubCell"/>
</dbReference>
<keyword evidence="7 10" id="KW-0594">Phospholipid biosynthesis</keyword>
<evidence type="ECO:0000256" key="9">
    <source>
        <dbReference type="ARBA" id="ARBA00048586"/>
    </source>
</evidence>
<organism evidence="12 13">
    <name type="scientific">Rhizophagus irregularis</name>
    <dbReference type="NCBI Taxonomy" id="588596"/>
    <lineage>
        <taxon>Eukaryota</taxon>
        <taxon>Fungi</taxon>
        <taxon>Fungi incertae sedis</taxon>
        <taxon>Mucoromycota</taxon>
        <taxon>Glomeromycotina</taxon>
        <taxon>Glomeromycetes</taxon>
        <taxon>Glomerales</taxon>
        <taxon>Glomeraceae</taxon>
        <taxon>Rhizophagus</taxon>
    </lineage>
</organism>
<keyword evidence="6 10" id="KW-0443">Lipid metabolism</keyword>
<feature type="domain" description="PLD phosphodiesterase" evidence="11">
    <location>
        <begin position="225"/>
        <end position="251"/>
    </location>
</feature>
<dbReference type="Gene3D" id="3.30.870.10">
    <property type="entry name" value="Endonuclease Chain A"/>
    <property type="match status" value="2"/>
</dbReference>
<keyword evidence="4 10" id="KW-0808">Transferase</keyword>
<dbReference type="CDD" id="cd09137">
    <property type="entry name" value="PLDc_PGS1_euk_2"/>
    <property type="match status" value="1"/>
</dbReference>
<dbReference type="SUPFAM" id="SSF56024">
    <property type="entry name" value="Phospholipase D/nuclease"/>
    <property type="match status" value="1"/>
</dbReference>
<reference evidence="12 13" key="1">
    <citation type="submission" date="2015-10" db="EMBL/GenBank/DDBJ databases">
        <title>Genome analyses suggest a sexual origin of heterokaryosis in a supposedly ancient asexual fungus.</title>
        <authorList>
            <person name="Ropars J."/>
            <person name="Sedzielewska K."/>
            <person name="Noel J."/>
            <person name="Charron P."/>
            <person name="Farinelli L."/>
            <person name="Marton T."/>
            <person name="Kruger M."/>
            <person name="Pelin A."/>
            <person name="Brachmann A."/>
            <person name="Corradi N."/>
        </authorList>
    </citation>
    <scope>NUCLEOTIDE SEQUENCE [LARGE SCALE GENOMIC DNA]</scope>
    <source>
        <strain evidence="12 13">A4</strain>
    </source>
</reference>
<comment type="pathway">
    <text evidence="1 10">Phospholipid metabolism; phosphatidylglycerol biosynthesis; phosphatidylglycerol from CDP-diacylglycerol: step 1/2.</text>
</comment>
<evidence type="ECO:0000256" key="5">
    <source>
        <dbReference type="ARBA" id="ARBA00022737"/>
    </source>
</evidence>
<name>A0A2I1G8H6_9GLOM</name>
<evidence type="ECO:0000256" key="3">
    <source>
        <dbReference type="ARBA" id="ARBA00022516"/>
    </source>
</evidence>
<evidence type="ECO:0000256" key="8">
    <source>
        <dbReference type="ARBA" id="ARBA00023264"/>
    </source>
</evidence>
<dbReference type="GO" id="GO:0005524">
    <property type="term" value="F:ATP binding"/>
    <property type="evidence" value="ECO:0007669"/>
    <property type="project" value="UniProtKB-KW"/>
</dbReference>
<gene>
    <name evidence="12" type="ORF">RhiirA4_507802</name>
</gene>
<dbReference type="VEuPathDB" id="FungiDB:FUN_021453"/>
<protein>
    <recommendedName>
        <fullName evidence="10">CDP-diacylglycerol--glycerol-3-phosphate 3-phosphatidyltransferase</fullName>
        <ecNumber evidence="10">2.7.8.5</ecNumber>
    </recommendedName>
</protein>
<dbReference type="GO" id="GO:0008444">
    <property type="term" value="F:CDP-diacylglycerol-glycerol-3-phosphate 3-phosphatidyltransferase activity"/>
    <property type="evidence" value="ECO:0007669"/>
    <property type="project" value="UniProtKB-EC"/>
</dbReference>
<evidence type="ECO:0000256" key="7">
    <source>
        <dbReference type="ARBA" id="ARBA00023209"/>
    </source>
</evidence>
<keyword evidence="10" id="KW-0067">ATP-binding</keyword>
<dbReference type="InterPro" id="IPR001736">
    <property type="entry name" value="PLipase_D/transphosphatidylase"/>
</dbReference>
<dbReference type="PROSITE" id="PS50035">
    <property type="entry name" value="PLD"/>
    <property type="match status" value="1"/>
</dbReference>
<dbReference type="CDD" id="cd09135">
    <property type="entry name" value="PLDc_PGS1_euk_1"/>
    <property type="match status" value="1"/>
</dbReference>
<comment type="caution">
    <text evidence="12">The sequence shown here is derived from an EMBL/GenBank/DDBJ whole genome shotgun (WGS) entry which is preliminary data.</text>
</comment>
<dbReference type="EMBL" id="LLXI01000226">
    <property type="protein sequence ID" value="PKY42945.1"/>
    <property type="molecule type" value="Genomic_DNA"/>
</dbReference>
<evidence type="ECO:0000256" key="2">
    <source>
        <dbReference type="ARBA" id="ARBA00010682"/>
    </source>
</evidence>
<keyword evidence="5" id="KW-0677">Repeat</keyword>
<keyword evidence="8 10" id="KW-1208">Phospholipid metabolism</keyword>
<keyword evidence="10" id="KW-0496">Mitochondrion</keyword>
<evidence type="ECO:0000313" key="13">
    <source>
        <dbReference type="Proteomes" id="UP000234323"/>
    </source>
</evidence>
<dbReference type="AlphaFoldDB" id="A0A2I1G8H6"/>
<evidence type="ECO:0000256" key="1">
    <source>
        <dbReference type="ARBA" id="ARBA00005042"/>
    </source>
</evidence>
<dbReference type="Proteomes" id="UP000234323">
    <property type="component" value="Unassembled WGS sequence"/>
</dbReference>
<evidence type="ECO:0000259" key="11">
    <source>
        <dbReference type="PROSITE" id="PS50035"/>
    </source>
</evidence>
<comment type="catalytic activity">
    <reaction evidence="9 10">
        <text>a CDP-1,2-diacyl-sn-glycerol + sn-glycerol 3-phosphate = a 1,2-diacyl-sn-glycero-3-phospho-(1'-sn-glycero-3'-phosphate) + CMP + H(+)</text>
        <dbReference type="Rhea" id="RHEA:12593"/>
        <dbReference type="ChEBI" id="CHEBI:15378"/>
        <dbReference type="ChEBI" id="CHEBI:57597"/>
        <dbReference type="ChEBI" id="CHEBI:58332"/>
        <dbReference type="ChEBI" id="CHEBI:60110"/>
        <dbReference type="ChEBI" id="CHEBI:60377"/>
        <dbReference type="EC" id="2.7.8.5"/>
    </reaction>
</comment>
<dbReference type="PANTHER" id="PTHR12586:SF1">
    <property type="entry name" value="CDP-DIACYLGLYCEROL--GLYCEROL-3-PHOSPHATE 3-PHOSPHATIDYLTRANSFERASE, MITOCHONDRIAL"/>
    <property type="match status" value="1"/>
</dbReference>
<dbReference type="UniPathway" id="UPA00084">
    <property type="reaction ID" value="UER00503"/>
</dbReference>
<accession>A0A2I1G8H6</accession>